<evidence type="ECO:0000256" key="5">
    <source>
        <dbReference type="ARBA" id="ARBA00022989"/>
    </source>
</evidence>
<feature type="transmembrane region" description="Helical" evidence="7">
    <location>
        <begin position="295"/>
        <end position="316"/>
    </location>
</feature>
<gene>
    <name evidence="9" type="ORF">FME95_00015</name>
</gene>
<dbReference type="PANTHER" id="PTHR30183:SF9">
    <property type="entry name" value="THIAMINE TRANSPORT SYSTEM PERMEASE PROTEIN THIP"/>
    <property type="match status" value="1"/>
</dbReference>
<comment type="similarity">
    <text evidence="7">Belongs to the binding-protein-dependent transport system permease family.</text>
</comment>
<evidence type="ECO:0000256" key="3">
    <source>
        <dbReference type="ARBA" id="ARBA00022475"/>
    </source>
</evidence>
<feature type="transmembrane region" description="Helical" evidence="7">
    <location>
        <begin position="392"/>
        <end position="411"/>
    </location>
</feature>
<dbReference type="Gene3D" id="1.10.3720.10">
    <property type="entry name" value="MetI-like"/>
    <property type="match status" value="2"/>
</dbReference>
<feature type="transmembrane region" description="Helical" evidence="7">
    <location>
        <begin position="462"/>
        <end position="484"/>
    </location>
</feature>
<dbReference type="GO" id="GO:0055085">
    <property type="term" value="P:transmembrane transport"/>
    <property type="evidence" value="ECO:0007669"/>
    <property type="project" value="InterPro"/>
</dbReference>
<dbReference type="Proteomes" id="UP000321764">
    <property type="component" value="Unassembled WGS sequence"/>
</dbReference>
<evidence type="ECO:0000256" key="2">
    <source>
        <dbReference type="ARBA" id="ARBA00022448"/>
    </source>
</evidence>
<feature type="transmembrane region" description="Helical" evidence="7">
    <location>
        <begin position="49"/>
        <end position="71"/>
    </location>
</feature>
<keyword evidence="6 7" id="KW-0472">Membrane</keyword>
<feature type="transmembrane region" description="Helical" evidence="7">
    <location>
        <begin position="423"/>
        <end position="450"/>
    </location>
</feature>
<feature type="transmembrane region" description="Helical" evidence="7">
    <location>
        <begin position="262"/>
        <end position="283"/>
    </location>
</feature>
<keyword evidence="3" id="KW-1003">Cell membrane</keyword>
<dbReference type="PANTHER" id="PTHR30183">
    <property type="entry name" value="MOLYBDENUM TRANSPORT SYSTEM PERMEASE PROTEIN MODB"/>
    <property type="match status" value="1"/>
</dbReference>
<dbReference type="RefSeq" id="WP_147711779.1">
    <property type="nucleotide sequence ID" value="NZ_VKAD01000001.1"/>
</dbReference>
<evidence type="ECO:0000256" key="1">
    <source>
        <dbReference type="ARBA" id="ARBA00004651"/>
    </source>
</evidence>
<sequence>MTLLARLTTGFLCLTLMLCGAGLYLHPGIGSPWLQYFDSWLVSIVQFSIWQAFLSAFFSVLIATPIAWFLSRQAFRFQWVLKSLFNLFFIMPTLIIILAVVAAYSDWINVFSLKGILIAHLYINGPFAIRLIWQSLENISQEKYQLGRSIGFNQKQQFYWIELPVLLQAIKPVFLLIFIFCFSSFTIVLTLGGGPANTNLEVAVYQALKLDFDPKAAVLYALIHFLSTASIILLLGKRASFKMEYERLVKHIKPSSNHMQRLIIGVLLLVLLYPVTSLVAQAFSEPWIGSSRLLAALTTSFVIALFSAMLSILLSLGRAFSQQRRLNLLLDYGLNILPVMVITTGLFLLVLKLGIAFKVTHLLIIWVNALMTMPLLVPMLRNRVNVYQQRYAVIATAIGMPLATQFKYIYWPAIRGQIPWSVALAMVLSVGDLGVSAMVGSVNFVTLPILIYQAMGSYQMILASQLTLLLLVICALILLAAEWLGERKAHVKGR</sequence>
<feature type="transmembrane region" description="Helical" evidence="7">
    <location>
        <begin position="83"/>
        <end position="105"/>
    </location>
</feature>
<evidence type="ECO:0000256" key="7">
    <source>
        <dbReference type="RuleBase" id="RU363032"/>
    </source>
</evidence>
<keyword evidence="4 7" id="KW-0812">Transmembrane</keyword>
<evidence type="ECO:0000313" key="9">
    <source>
        <dbReference type="EMBL" id="TXR53003.1"/>
    </source>
</evidence>
<dbReference type="PROSITE" id="PS50928">
    <property type="entry name" value="ABC_TM1"/>
    <property type="match status" value="2"/>
</dbReference>
<dbReference type="CDD" id="cd06261">
    <property type="entry name" value="TM_PBP2"/>
    <property type="match status" value="1"/>
</dbReference>
<proteinExistence type="inferred from homology"/>
<dbReference type="InterPro" id="IPR035906">
    <property type="entry name" value="MetI-like_sf"/>
</dbReference>
<dbReference type="GO" id="GO:0005886">
    <property type="term" value="C:plasma membrane"/>
    <property type="evidence" value="ECO:0007669"/>
    <property type="project" value="UniProtKB-SubCell"/>
</dbReference>
<dbReference type="AlphaFoldDB" id="A0A5C8Z6S7"/>
<dbReference type="EMBL" id="VKAD01000001">
    <property type="protein sequence ID" value="TXR53003.1"/>
    <property type="molecule type" value="Genomic_DNA"/>
</dbReference>
<feature type="domain" description="ABC transmembrane type-1" evidence="8">
    <location>
        <begin position="45"/>
        <end position="235"/>
    </location>
</feature>
<comment type="subcellular location">
    <subcellularLocation>
        <location evidence="1 7">Cell membrane</location>
        <topology evidence="1 7">Multi-pass membrane protein</topology>
    </subcellularLocation>
</comment>
<name>A0A5C8Z6S7_9GAMM</name>
<reference evidence="9 10" key="1">
    <citation type="submission" date="2019-07" db="EMBL/GenBank/DDBJ databases">
        <title>Reinekea sp. strain SSH23 genome sequencing and assembly.</title>
        <authorList>
            <person name="Kim I."/>
        </authorList>
    </citation>
    <scope>NUCLEOTIDE SEQUENCE [LARGE SCALE GENOMIC DNA]</scope>
    <source>
        <strain evidence="9 10">SSH23</strain>
    </source>
</reference>
<feature type="transmembrane region" description="Helical" evidence="7">
    <location>
        <begin position="216"/>
        <end position="235"/>
    </location>
</feature>
<accession>A0A5C8Z6S7</accession>
<evidence type="ECO:0000259" key="8">
    <source>
        <dbReference type="PROSITE" id="PS50928"/>
    </source>
</evidence>
<dbReference type="Pfam" id="PF00528">
    <property type="entry name" value="BPD_transp_1"/>
    <property type="match status" value="1"/>
</dbReference>
<keyword evidence="5 7" id="KW-1133">Transmembrane helix</keyword>
<keyword evidence="10" id="KW-1185">Reference proteome</keyword>
<dbReference type="InterPro" id="IPR000515">
    <property type="entry name" value="MetI-like"/>
</dbReference>
<evidence type="ECO:0000256" key="4">
    <source>
        <dbReference type="ARBA" id="ARBA00022692"/>
    </source>
</evidence>
<evidence type="ECO:0000256" key="6">
    <source>
        <dbReference type="ARBA" id="ARBA00023136"/>
    </source>
</evidence>
<protein>
    <submittedName>
        <fullName evidence="9">ABC transporter permease subunit</fullName>
    </submittedName>
</protein>
<evidence type="ECO:0000313" key="10">
    <source>
        <dbReference type="Proteomes" id="UP000321764"/>
    </source>
</evidence>
<feature type="domain" description="ABC transmembrane type-1" evidence="8">
    <location>
        <begin position="297"/>
        <end position="479"/>
    </location>
</feature>
<organism evidence="9 10">
    <name type="scientific">Reinekea thalattae</name>
    <dbReference type="NCBI Taxonomy" id="2593301"/>
    <lineage>
        <taxon>Bacteria</taxon>
        <taxon>Pseudomonadati</taxon>
        <taxon>Pseudomonadota</taxon>
        <taxon>Gammaproteobacteria</taxon>
        <taxon>Oceanospirillales</taxon>
        <taxon>Saccharospirillaceae</taxon>
        <taxon>Reinekea</taxon>
    </lineage>
</organism>
<feature type="transmembrane region" description="Helical" evidence="7">
    <location>
        <begin position="328"/>
        <end position="351"/>
    </location>
</feature>
<comment type="caution">
    <text evidence="9">The sequence shown here is derived from an EMBL/GenBank/DDBJ whole genome shotgun (WGS) entry which is preliminary data.</text>
</comment>
<keyword evidence="2 7" id="KW-0813">Transport</keyword>
<feature type="transmembrane region" description="Helical" evidence="7">
    <location>
        <begin position="363"/>
        <end position="380"/>
    </location>
</feature>
<dbReference type="SUPFAM" id="SSF161098">
    <property type="entry name" value="MetI-like"/>
    <property type="match status" value="2"/>
</dbReference>
<dbReference type="OrthoDB" id="7066776at2"/>
<feature type="transmembrane region" description="Helical" evidence="7">
    <location>
        <begin position="111"/>
        <end position="133"/>
    </location>
</feature>
<feature type="transmembrane region" description="Helical" evidence="7">
    <location>
        <begin position="173"/>
        <end position="196"/>
    </location>
</feature>